<dbReference type="InterPro" id="IPR019734">
    <property type="entry name" value="TPR_rpt"/>
</dbReference>
<evidence type="ECO:0000259" key="1">
    <source>
        <dbReference type="Pfam" id="PF13191"/>
    </source>
</evidence>
<dbReference type="PANTHER" id="PTHR47691">
    <property type="entry name" value="REGULATOR-RELATED"/>
    <property type="match status" value="1"/>
</dbReference>
<dbReference type="Pfam" id="PF13191">
    <property type="entry name" value="AAA_16"/>
    <property type="match status" value="1"/>
</dbReference>
<evidence type="ECO:0000313" key="3">
    <source>
        <dbReference type="EMBL" id="AUB34684.1"/>
    </source>
</evidence>
<protein>
    <submittedName>
        <fullName evidence="3">Tetratricopeptide</fullName>
    </submittedName>
</protein>
<dbReference type="KEGG" id="nfl:COO91_00513"/>
<dbReference type="InterPro" id="IPR041664">
    <property type="entry name" value="AAA_16"/>
</dbReference>
<dbReference type="Proteomes" id="UP000232003">
    <property type="component" value="Chromosome"/>
</dbReference>
<sequence>MGVEEALEFVDNLVFLKTGEHLDKTQRIILSHLWEDEKRTYQHIANSLRYTEAHLKAVGAELWHLLSDVLGEKVSKSTFQGVVERFRTTQQWQKIPDIPNLVGNDAKPQDLDSNFVGRDRQIAELHTLVSRGEKVILIQGEGGVGKTRLARKYFKSQKFNFVLELWMATEIQNLTPVESVVEEWLRRYFNEEPGGDFGISLERLRRKLREQTSKIGVFIDNLETALDQNGKFLEYRRPYVELLRVLADSDVHSVTLVTSRERLRESSVEVHLYPLEGLDDEAWREFFSSCHINCDCTILSEMCRAYGGNAKAMQILRGAILTDFSGDIHAYWQENRTDLLIERELKDLVASQFNRLQKNDLEAYRLLCRLGCYRYQDIPSLPIEGVLCLLWDVPEQKRRGVIKALQDLSLIEAKKGQYWLHPVIQDEAIGRLRLVSEEWELVNRKAAECWTQRVTAIKDITDALTALEAYYHYVEINDFEQAGDVILQGRGEQWTIGLPLGCSFYQLGLLQKNFSVIKRIIDDIKSQERLIRLYNILGYTYRIIGCIREAIECYEKSEEVLGILDVKQPKISILFNTGLCKLELWEIEAAEDCFNSVCSLAEGNSNLDDYMTYAQCCLALIKSRFGSREDAFGLAEVALSAMSSSTRVTLWGRGHSLVTLCLTYKNLGNLKKSFELCQQAIFHSEENNFTQIKGKAISCLAELFREQGEFARAIFHHSEAIAILDRIGAKSDLAEAYYQLALTHQKMSEIAQSRENFVQAISATGYAYALFNEMQAPKQVEKVQKAMECFEK</sequence>
<dbReference type="Pfam" id="PF26355">
    <property type="entry name" value="HTH_VMAP-M9"/>
    <property type="match status" value="1"/>
</dbReference>
<organism evidence="3 4">
    <name type="scientific">Nostoc flagelliforme CCNUN1</name>
    <dbReference type="NCBI Taxonomy" id="2038116"/>
    <lineage>
        <taxon>Bacteria</taxon>
        <taxon>Bacillati</taxon>
        <taxon>Cyanobacteriota</taxon>
        <taxon>Cyanophyceae</taxon>
        <taxon>Nostocales</taxon>
        <taxon>Nostocaceae</taxon>
        <taxon>Nostoc</taxon>
    </lineage>
</organism>
<feature type="domain" description="vWA-MoxR associated protein N-terminal HTH" evidence="2">
    <location>
        <begin position="1"/>
        <end position="85"/>
    </location>
</feature>
<dbReference type="AlphaFoldDB" id="A0A2K8SGT6"/>
<proteinExistence type="predicted"/>
<dbReference type="SUPFAM" id="SSF48452">
    <property type="entry name" value="TPR-like"/>
    <property type="match status" value="2"/>
</dbReference>
<dbReference type="EMBL" id="CP024785">
    <property type="protein sequence ID" value="AUB34684.1"/>
    <property type="molecule type" value="Genomic_DNA"/>
</dbReference>
<evidence type="ECO:0000259" key="2">
    <source>
        <dbReference type="Pfam" id="PF26355"/>
    </source>
</evidence>
<dbReference type="Pfam" id="PF13181">
    <property type="entry name" value="TPR_8"/>
    <property type="match status" value="2"/>
</dbReference>
<dbReference type="OrthoDB" id="524729at2"/>
<name>A0A2K8SGT6_9NOSO</name>
<feature type="domain" description="Orc1-like AAA ATPase" evidence="1">
    <location>
        <begin position="114"/>
        <end position="160"/>
    </location>
</feature>
<dbReference type="SMART" id="SM00028">
    <property type="entry name" value="TPR"/>
    <property type="match status" value="5"/>
</dbReference>
<dbReference type="InterPro" id="IPR058651">
    <property type="entry name" value="HTH_VMAP-M9"/>
</dbReference>
<dbReference type="PANTHER" id="PTHR47691:SF3">
    <property type="entry name" value="HTH-TYPE TRANSCRIPTIONAL REGULATOR RV0890C-RELATED"/>
    <property type="match status" value="1"/>
</dbReference>
<dbReference type="InterPro" id="IPR027417">
    <property type="entry name" value="P-loop_NTPase"/>
</dbReference>
<reference evidence="3 4" key="1">
    <citation type="submission" date="2017-11" db="EMBL/GenBank/DDBJ databases">
        <title>Complete genome of a free-living desiccation-tolerant cyanobacterium and its photosynthetic adaptation to extreme terrestrial habitat.</title>
        <authorList>
            <person name="Shang J."/>
        </authorList>
    </citation>
    <scope>NUCLEOTIDE SEQUENCE [LARGE SCALE GENOMIC DNA]</scope>
    <source>
        <strain evidence="3 4">CCNUN1</strain>
    </source>
</reference>
<dbReference type="RefSeq" id="WP_100897215.1">
    <property type="nucleotide sequence ID" value="NZ_CAWNNC010000001.1"/>
</dbReference>
<dbReference type="Gene3D" id="3.40.50.300">
    <property type="entry name" value="P-loop containing nucleotide triphosphate hydrolases"/>
    <property type="match status" value="1"/>
</dbReference>
<dbReference type="SUPFAM" id="SSF52540">
    <property type="entry name" value="P-loop containing nucleoside triphosphate hydrolases"/>
    <property type="match status" value="1"/>
</dbReference>
<dbReference type="Gene3D" id="1.25.40.10">
    <property type="entry name" value="Tetratricopeptide repeat domain"/>
    <property type="match status" value="2"/>
</dbReference>
<dbReference type="InterPro" id="IPR011990">
    <property type="entry name" value="TPR-like_helical_dom_sf"/>
</dbReference>
<keyword evidence="4" id="KW-1185">Reference proteome</keyword>
<gene>
    <name evidence="3" type="ORF">COO91_00513</name>
</gene>
<accession>A0A2K8SGT6</accession>
<evidence type="ECO:0000313" key="4">
    <source>
        <dbReference type="Proteomes" id="UP000232003"/>
    </source>
</evidence>